<feature type="transmembrane region" description="Helical" evidence="2">
    <location>
        <begin position="458"/>
        <end position="480"/>
    </location>
</feature>
<feature type="transmembrane region" description="Helical" evidence="2">
    <location>
        <begin position="614"/>
        <end position="636"/>
    </location>
</feature>
<feature type="chain" id="PRO_5016244711" evidence="3">
    <location>
        <begin position="20"/>
        <end position="1017"/>
    </location>
</feature>
<keyword evidence="3" id="KW-0732">Signal</keyword>
<keyword evidence="2" id="KW-0812">Transmembrane</keyword>
<dbReference type="EMBL" id="QJKI01000008">
    <property type="protein sequence ID" value="PXX79211.1"/>
    <property type="molecule type" value="Genomic_DNA"/>
</dbReference>
<evidence type="ECO:0000313" key="4">
    <source>
        <dbReference type="EMBL" id="PXX79211.1"/>
    </source>
</evidence>
<feature type="signal peptide" evidence="3">
    <location>
        <begin position="1"/>
        <end position="19"/>
    </location>
</feature>
<sequence length="1017" mass="107026">MYKILYVLLAMLLPGMAFAGPFTPVSDDISVKVINQIFGGLVNGGNDAFAGAISTFNGAVLIVGGILATYTLLAGTLGTAHDGEMLGKKFSSVWIPIRYALGTALVLPVVGNGYCIMQQLVMWLILQGIGLADSVWDSYMQTPGVAANLSVNKNTQDKIKALAENIFMAQVCVKSNAYGVQHSDSILTIASRYNYSMVYDSTKRVYNFGDQKGLTSGWTTNDCGEVNFGELIPNSTVAAGPSTTNTGHLGPLDNLFAATDIQPINKAHETATAALVASMGTAADSLMGKDTLDAAGAADIYKQIDAASKTYLDSIKSAATSVAMSPSDTTKTAHQYGWFMAGAYFMNTVVTNNKITNAIAGVPDSKFAKSAFNDDAEATQALGLKVLASGNPDYGSAANAINQKQTIESSRETEELGWSGRIVNAITRGFTSIDLYQLKNDTRHPVIVINEMGNRLQALWTGLVVTLLGVSAAAGIAALLKSSIATTVSNMLLVIIGFLGLPIVALAATSFTASYLIPMLPFMMWLGILGGWLIAVVIAILAAPLWAIMHLHPNGDDLTGRGGNGYMMVLSLLLRPALAIFGFIAAITISSVMGEFINKVFFQVFSFSQGDGKGLGFFIGIIAGTAIYVAIMFSFVKKTFGLMHVVPDELMRWIGGGGDQLGHYAGKMGEGSTGTVGAIAAFTAGRGLSQNLQNTGRQLNDLGKAHSATAKNKENENQNKKMQGLKNDKEFNDFKEKLDSKFGPGTGERIASAMGITADNIDSFDSQEKMYSVESAMKSLEPYGSEAQDKFIGALEKASFSGFSSHGGSAKNASNELSQGVVSGEILSQAQAQFGSNGEQYLATVAGDGHGGIDNAKAQRALSDLVKAKDVLGSNFSYVFNEAVSNHGSNAAAMTASIASAYTAAKSGGDVGGTTGTVVTAESIPDSQFEIPMFNPATNEVDYPAAKSGGDVGGTTGTVVTAESIPDSQFEIPMFNPATNEVDYPAGTNRSEQHVKMEMDLTPTEPVQIKSDSDNKM</sequence>
<evidence type="ECO:0000256" key="2">
    <source>
        <dbReference type="SAM" id="Phobius"/>
    </source>
</evidence>
<reference evidence="4 5" key="1">
    <citation type="submission" date="2018-05" db="EMBL/GenBank/DDBJ databases">
        <title>Genomic Encyclopedia of Type Strains, Phase IV (KMG-IV): sequencing the most valuable type-strain genomes for metagenomic binning, comparative biology and taxonomic classification.</title>
        <authorList>
            <person name="Goeker M."/>
        </authorList>
    </citation>
    <scope>NUCLEOTIDE SEQUENCE [LARGE SCALE GENOMIC DNA]</scope>
    <source>
        <strain evidence="4 5">DSM 29661</strain>
    </source>
</reference>
<dbReference type="NCBIfam" id="TIGR04346">
    <property type="entry name" value="DotA_TraY"/>
    <property type="match status" value="1"/>
</dbReference>
<proteinExistence type="predicted"/>
<evidence type="ECO:0000313" key="5">
    <source>
        <dbReference type="Proteomes" id="UP000247555"/>
    </source>
</evidence>
<feature type="transmembrane region" description="Helical" evidence="2">
    <location>
        <begin position="492"/>
        <end position="517"/>
    </location>
</feature>
<feature type="region of interest" description="Disordered" evidence="1">
    <location>
        <begin position="998"/>
        <end position="1017"/>
    </location>
</feature>
<organism evidence="4 5">
    <name type="scientific">Rivihabitans pingtungensis</name>
    <dbReference type="NCBI Taxonomy" id="1054498"/>
    <lineage>
        <taxon>Bacteria</taxon>
        <taxon>Pseudomonadati</taxon>
        <taxon>Pseudomonadota</taxon>
        <taxon>Betaproteobacteria</taxon>
        <taxon>Neisseriales</taxon>
        <taxon>Aquaspirillaceae</taxon>
        <taxon>Rivihabitans</taxon>
    </lineage>
</organism>
<dbReference type="AlphaFoldDB" id="A0A318KN66"/>
<protein>
    <submittedName>
        <fullName evidence="4">Conjugal transfer/type IV secretion protein DotA/TraY</fullName>
    </submittedName>
</protein>
<keyword evidence="2" id="KW-0472">Membrane</keyword>
<accession>A0A318KN66</accession>
<evidence type="ECO:0000256" key="3">
    <source>
        <dbReference type="SAM" id="SignalP"/>
    </source>
</evidence>
<name>A0A318KN66_9NEIS</name>
<comment type="caution">
    <text evidence="4">The sequence shown here is derived from an EMBL/GenBank/DDBJ whole genome shotgun (WGS) entry which is preliminary data.</text>
</comment>
<feature type="transmembrane region" description="Helical" evidence="2">
    <location>
        <begin position="569"/>
        <end position="594"/>
    </location>
</feature>
<dbReference type="RefSeq" id="WP_110390702.1">
    <property type="nucleotide sequence ID" value="NZ_QJKI01000008.1"/>
</dbReference>
<dbReference type="Proteomes" id="UP000247555">
    <property type="component" value="Unassembled WGS sequence"/>
</dbReference>
<dbReference type="InterPro" id="IPR027628">
    <property type="entry name" value="DotA_TraY"/>
</dbReference>
<keyword evidence="2" id="KW-1133">Transmembrane helix</keyword>
<evidence type="ECO:0000256" key="1">
    <source>
        <dbReference type="SAM" id="MobiDB-lite"/>
    </source>
</evidence>
<keyword evidence="5" id="KW-1185">Reference proteome</keyword>
<feature type="transmembrane region" description="Helical" evidence="2">
    <location>
        <begin position="523"/>
        <end position="548"/>
    </location>
</feature>
<dbReference type="OrthoDB" id="7010241at2"/>
<feature type="region of interest" description="Disordered" evidence="1">
    <location>
        <begin position="707"/>
        <end position="727"/>
    </location>
</feature>
<gene>
    <name evidence="4" type="ORF">DFR34_108103</name>
</gene>